<evidence type="ECO:0000313" key="1">
    <source>
        <dbReference type="EMBL" id="KHK65890.1"/>
    </source>
</evidence>
<dbReference type="Proteomes" id="UP000030949">
    <property type="component" value="Unassembled WGS sequence"/>
</dbReference>
<dbReference type="AlphaFoldDB" id="A0A0B1Z5J3"/>
<name>A0A0B1Z5J3_9PSED</name>
<accession>A0A0B1Z5J3</accession>
<dbReference type="RefSeq" id="WP_039588958.1">
    <property type="nucleotide sequence ID" value="NZ_JQGJ02000004.1"/>
</dbReference>
<sequence>MSTSPDIKSLIIDLIGHGVLDATLRALLTEQSPSLVVGDIEEALLELQRQGVIIGAGGMWLPGHAEIAECCNPAIVEQLLNPGEFVEVDVDELIAELEAMLVKARSAKS</sequence>
<dbReference type="EMBL" id="JQGJ01000002">
    <property type="protein sequence ID" value="KHK65890.1"/>
    <property type="molecule type" value="Genomic_DNA"/>
</dbReference>
<gene>
    <name evidence="1" type="ORF">JZ00_03710</name>
</gene>
<protein>
    <submittedName>
        <fullName evidence="1">Uncharacterized protein</fullName>
    </submittedName>
</protein>
<evidence type="ECO:0000313" key="2">
    <source>
        <dbReference type="Proteomes" id="UP000030949"/>
    </source>
</evidence>
<proteinExistence type="predicted"/>
<dbReference type="OrthoDB" id="6976739at2"/>
<reference evidence="2" key="1">
    <citation type="submission" date="2015-03" db="EMBL/GenBank/DDBJ databases">
        <title>Pseudomonas frederiksbergensis hydrocarbon degrader.</title>
        <authorList>
            <person name="Brown L.M."/>
            <person name="Ruiz O.N."/>
            <person name="Mueller S."/>
            <person name="Gunasekera T.S."/>
        </authorList>
    </citation>
    <scope>NUCLEOTIDE SEQUENCE [LARGE SCALE GENOMIC DNA]</scope>
    <source>
        <strain evidence="2">SI8</strain>
    </source>
</reference>
<comment type="caution">
    <text evidence="1">The sequence shown here is derived from an EMBL/GenBank/DDBJ whole genome shotgun (WGS) entry which is preliminary data.</text>
</comment>
<organism evidence="1 2">
    <name type="scientific">Pseudomonas frederiksbergensis</name>
    <dbReference type="NCBI Taxonomy" id="104087"/>
    <lineage>
        <taxon>Bacteria</taxon>
        <taxon>Pseudomonadati</taxon>
        <taxon>Pseudomonadota</taxon>
        <taxon>Gammaproteobacteria</taxon>
        <taxon>Pseudomonadales</taxon>
        <taxon>Pseudomonadaceae</taxon>
        <taxon>Pseudomonas</taxon>
    </lineage>
</organism>